<evidence type="ECO:0000259" key="1">
    <source>
        <dbReference type="Pfam" id="PF05598"/>
    </source>
</evidence>
<feature type="domain" description="Transposase InsH N-terminal" evidence="1">
    <location>
        <begin position="15"/>
        <end position="110"/>
    </location>
</feature>
<dbReference type="PANTHER" id="PTHR35604:SF2">
    <property type="entry name" value="TRANSPOSASE INSH FOR INSERTION SEQUENCE ELEMENT IS5A-RELATED"/>
    <property type="match status" value="1"/>
</dbReference>
<dbReference type="RefSeq" id="WP_238317776.1">
    <property type="nucleotide sequence ID" value="NZ_BQKV01000098.1"/>
</dbReference>
<dbReference type="EMBL" id="BQKV01000098">
    <property type="protein sequence ID" value="GJN65562.1"/>
    <property type="molecule type" value="Genomic_DNA"/>
</dbReference>
<sequence>MAQMTFSDLEYSRRKKKTRREKFLEAMNQLVPWEAWVAAIEPYYPHGRRGRPPVGVEKMLRMYLLQNWFQLSAAALEEAIYDSYALRRFMGVDFMESGVPDATTLLKFRQLLEKKGLHLEFEAELRRRLAESGQILKTGAILDPMLIRGVQPSAAAPADSEEELLPLEQLAARSQRKTSAKITE</sequence>
<dbReference type="Proteomes" id="UP001055185">
    <property type="component" value="Unassembled WGS sequence"/>
</dbReference>
<organism evidence="2 3">
    <name type="scientific">Faecalibacterium gallinarum</name>
    <dbReference type="NCBI Taxonomy" id="2903556"/>
    <lineage>
        <taxon>Bacteria</taxon>
        <taxon>Bacillati</taxon>
        <taxon>Bacillota</taxon>
        <taxon>Clostridia</taxon>
        <taxon>Eubacteriales</taxon>
        <taxon>Oscillospiraceae</taxon>
        <taxon>Faecalibacterium</taxon>
    </lineage>
</organism>
<protein>
    <recommendedName>
        <fullName evidence="1">Transposase InsH N-terminal domain-containing protein</fullName>
    </recommendedName>
</protein>
<gene>
    <name evidence="2" type="ORF">JCM17207_21870</name>
</gene>
<dbReference type="AlphaFoldDB" id="A0AA37J2G8"/>
<dbReference type="InterPro" id="IPR008490">
    <property type="entry name" value="Transposase_InsH_N"/>
</dbReference>
<name>A0AA37J2G8_9FIRM</name>
<dbReference type="PANTHER" id="PTHR35604">
    <property type="entry name" value="TRANSPOSASE INSH FOR INSERTION SEQUENCE ELEMENT IS5A-RELATED"/>
    <property type="match status" value="1"/>
</dbReference>
<comment type="caution">
    <text evidence="2">The sequence shown here is derived from an EMBL/GenBank/DDBJ whole genome shotgun (WGS) entry which is preliminary data.</text>
</comment>
<evidence type="ECO:0000313" key="3">
    <source>
        <dbReference type="Proteomes" id="UP001055185"/>
    </source>
</evidence>
<evidence type="ECO:0000313" key="2">
    <source>
        <dbReference type="EMBL" id="GJN65562.1"/>
    </source>
</evidence>
<accession>A0AA37J2G8</accession>
<dbReference type="Pfam" id="PF05598">
    <property type="entry name" value="DUF772"/>
    <property type="match status" value="1"/>
</dbReference>
<keyword evidence="3" id="KW-1185">Reference proteome</keyword>
<proteinExistence type="predicted"/>
<reference evidence="2" key="1">
    <citation type="journal article" date="2022" name="Int. J. Syst. Evol. Microbiol.">
        <title>Genome-based, phenotypic and chemotaxonomic classification of Faecalibacterium strains: proposal of three novel species Faecalibacterium duncaniae sp. nov., Faecalibacterium hattorii sp. nov. and Faecalibacterium gallinarum sp. nov. .</title>
        <authorList>
            <person name="Sakamoto M."/>
            <person name="Sakurai N."/>
            <person name="Tanno H."/>
            <person name="Iino T."/>
            <person name="Ohkuma M."/>
            <person name="Endo A."/>
        </authorList>
    </citation>
    <scope>NUCLEOTIDE SEQUENCE</scope>
    <source>
        <strain evidence="2">JCM 17207</strain>
    </source>
</reference>